<feature type="domain" description="TNFR-Cys" evidence="18">
    <location>
        <begin position="119"/>
        <end position="161"/>
    </location>
</feature>
<keyword evidence="9 15" id="KW-1015">Disulfide bond</keyword>
<feature type="domain" description="TNFR-Cys" evidence="18">
    <location>
        <begin position="40"/>
        <end position="74"/>
    </location>
</feature>
<feature type="repeat" description="TNFR-Cys" evidence="15">
    <location>
        <begin position="40"/>
        <end position="74"/>
    </location>
</feature>
<dbReference type="PROSITE" id="PS50050">
    <property type="entry name" value="TNFR_NGFR_2"/>
    <property type="match status" value="3"/>
</dbReference>
<evidence type="ECO:0000256" key="17">
    <source>
        <dbReference type="SAM" id="SignalP"/>
    </source>
</evidence>
<comment type="subcellular location">
    <subcellularLocation>
        <location evidence="1">Membrane</location>
        <topology evidence="1">Single-pass type I membrane protein</topology>
    </subcellularLocation>
</comment>
<evidence type="ECO:0000256" key="10">
    <source>
        <dbReference type="ARBA" id="ARBA00023170"/>
    </source>
</evidence>
<dbReference type="GO" id="GO:0051094">
    <property type="term" value="P:positive regulation of developmental process"/>
    <property type="evidence" value="ECO:0007669"/>
    <property type="project" value="UniProtKB-ARBA"/>
</dbReference>
<gene>
    <name evidence="19" type="primary">Tnfrsf14</name>
    <name evidence="19" type="ORF">AOXY_G22304</name>
</gene>
<keyword evidence="8 16" id="KW-0472">Membrane</keyword>
<keyword evidence="5" id="KW-0677">Repeat</keyword>
<dbReference type="PROSITE" id="PS00652">
    <property type="entry name" value="TNFR_NGFR_1"/>
    <property type="match status" value="2"/>
</dbReference>
<feature type="chain" id="PRO_5042195114" description="Tumor necrosis factor receptor superfamily member 5" evidence="17">
    <location>
        <begin position="44"/>
        <end position="267"/>
    </location>
</feature>
<dbReference type="InterPro" id="IPR001368">
    <property type="entry name" value="TNFR/NGFR_Cys_rich_reg"/>
</dbReference>
<feature type="disulfide bond" evidence="15">
    <location>
        <begin position="56"/>
        <end position="74"/>
    </location>
</feature>
<evidence type="ECO:0000256" key="6">
    <source>
        <dbReference type="ARBA" id="ARBA00022859"/>
    </source>
</evidence>
<comment type="function">
    <text evidence="14">Receptor for TNFSF5/CD40LG. Transduces TRAF6- and MAP3K8-mediated signals that activate ERK in macrophages and B cells, leading to induction of immunoglobulin secretion.</text>
</comment>
<comment type="caution">
    <text evidence="15">Lacks conserved residue(s) required for the propagation of feature annotation.</text>
</comment>
<name>A0AAD8CZ72_ACIOX</name>
<dbReference type="SUPFAM" id="SSF57586">
    <property type="entry name" value="TNF receptor-like"/>
    <property type="match status" value="3"/>
</dbReference>
<keyword evidence="6" id="KW-0391">Immunity</keyword>
<dbReference type="GO" id="GO:0002720">
    <property type="term" value="P:positive regulation of cytokine production involved in immune response"/>
    <property type="evidence" value="ECO:0007669"/>
    <property type="project" value="TreeGrafter"/>
</dbReference>
<dbReference type="PANTHER" id="PTHR46838">
    <property type="entry name" value="TUMOR NECROSIS FACTOR RECEPTOR SUPERFAMILY MEMBER 14"/>
    <property type="match status" value="1"/>
</dbReference>
<dbReference type="GO" id="GO:2000406">
    <property type="term" value="P:positive regulation of T cell migration"/>
    <property type="evidence" value="ECO:0007669"/>
    <property type="project" value="TreeGrafter"/>
</dbReference>
<keyword evidence="11" id="KW-0325">Glycoprotein</keyword>
<feature type="non-terminal residue" evidence="19">
    <location>
        <position position="1"/>
    </location>
</feature>
<evidence type="ECO:0000259" key="18">
    <source>
        <dbReference type="PROSITE" id="PS50050"/>
    </source>
</evidence>
<dbReference type="EMBL" id="JAGXEW010000022">
    <property type="protein sequence ID" value="KAK1159564.1"/>
    <property type="molecule type" value="Genomic_DNA"/>
</dbReference>
<dbReference type="GO" id="GO:0050830">
    <property type="term" value="P:defense response to Gram-positive bacterium"/>
    <property type="evidence" value="ECO:0007669"/>
    <property type="project" value="TreeGrafter"/>
</dbReference>
<evidence type="ECO:0000256" key="15">
    <source>
        <dbReference type="PROSITE-ProRule" id="PRU00206"/>
    </source>
</evidence>
<evidence type="ECO:0000313" key="20">
    <source>
        <dbReference type="Proteomes" id="UP001230051"/>
    </source>
</evidence>
<dbReference type="Pfam" id="PF00020">
    <property type="entry name" value="TNFR_c6"/>
    <property type="match status" value="2"/>
</dbReference>
<comment type="caution">
    <text evidence="19">The sequence shown here is derived from an EMBL/GenBank/DDBJ whole genome shotgun (WGS) entry which is preliminary data.</text>
</comment>
<evidence type="ECO:0000256" key="3">
    <source>
        <dbReference type="ARBA" id="ARBA00022692"/>
    </source>
</evidence>
<keyword evidence="4 17" id="KW-0732">Signal</keyword>
<evidence type="ECO:0000313" key="19">
    <source>
        <dbReference type="EMBL" id="KAK1159564.1"/>
    </source>
</evidence>
<feature type="disulfide bond" evidence="15">
    <location>
        <begin position="77"/>
        <end position="92"/>
    </location>
</feature>
<evidence type="ECO:0000256" key="16">
    <source>
        <dbReference type="SAM" id="Phobius"/>
    </source>
</evidence>
<evidence type="ECO:0000256" key="2">
    <source>
        <dbReference type="ARBA" id="ARBA00015766"/>
    </source>
</evidence>
<dbReference type="GO" id="GO:0006955">
    <property type="term" value="P:immune response"/>
    <property type="evidence" value="ECO:0007669"/>
    <property type="project" value="InterPro"/>
</dbReference>
<evidence type="ECO:0000256" key="8">
    <source>
        <dbReference type="ARBA" id="ARBA00023136"/>
    </source>
</evidence>
<evidence type="ECO:0000256" key="14">
    <source>
        <dbReference type="ARBA" id="ARBA00045871"/>
    </source>
</evidence>
<dbReference type="GO" id="GO:0006915">
    <property type="term" value="P:apoptotic process"/>
    <property type="evidence" value="ECO:0007669"/>
    <property type="project" value="InterPro"/>
</dbReference>
<dbReference type="Gene3D" id="2.10.50.10">
    <property type="entry name" value="Tumor Necrosis Factor Receptor, subunit A, domain 2"/>
    <property type="match status" value="3"/>
</dbReference>
<dbReference type="GO" id="GO:0050829">
    <property type="term" value="P:defense response to Gram-negative bacterium"/>
    <property type="evidence" value="ECO:0007669"/>
    <property type="project" value="TreeGrafter"/>
</dbReference>
<evidence type="ECO:0000256" key="9">
    <source>
        <dbReference type="ARBA" id="ARBA00023157"/>
    </source>
</evidence>
<dbReference type="GO" id="GO:0006874">
    <property type="term" value="P:intracellular calcium ion homeostasis"/>
    <property type="evidence" value="ECO:0007669"/>
    <property type="project" value="UniProtKB-ARBA"/>
</dbReference>
<dbReference type="GO" id="GO:0046642">
    <property type="term" value="P:negative regulation of alpha-beta T cell proliferation"/>
    <property type="evidence" value="ECO:0007669"/>
    <property type="project" value="TreeGrafter"/>
</dbReference>
<dbReference type="PANTHER" id="PTHR46838:SF1">
    <property type="entry name" value="TUMOR NECROSIS FACTOR RECEPTOR SUPERFAMILY MEMBER 14"/>
    <property type="match status" value="1"/>
</dbReference>
<evidence type="ECO:0000256" key="1">
    <source>
        <dbReference type="ARBA" id="ARBA00004479"/>
    </source>
</evidence>
<proteinExistence type="predicted"/>
<evidence type="ECO:0000256" key="4">
    <source>
        <dbReference type="ARBA" id="ARBA00022729"/>
    </source>
</evidence>
<evidence type="ECO:0000256" key="5">
    <source>
        <dbReference type="ARBA" id="ARBA00022737"/>
    </source>
</evidence>
<feature type="repeat" description="TNFR-Cys" evidence="15">
    <location>
        <begin position="119"/>
        <end position="161"/>
    </location>
</feature>
<dbReference type="AlphaFoldDB" id="A0AAD8CZ72"/>
<dbReference type="PRINTS" id="PR01680">
    <property type="entry name" value="TNFACTORR6"/>
</dbReference>
<dbReference type="InterPro" id="IPR008063">
    <property type="entry name" value="Fas_rcpt"/>
</dbReference>
<dbReference type="FunFam" id="2.10.50.10:FF:000041">
    <property type="entry name" value="Tumor necrosis factor receptor superfamily member 5"/>
    <property type="match status" value="1"/>
</dbReference>
<protein>
    <recommendedName>
        <fullName evidence="2">Tumor necrosis factor receptor superfamily member 5</fullName>
    </recommendedName>
    <alternativeName>
        <fullName evidence="12">B-cell surface antigen CD40</fullName>
    </alternativeName>
    <alternativeName>
        <fullName evidence="13">CD40L receptor</fullName>
    </alternativeName>
</protein>
<evidence type="ECO:0000256" key="13">
    <source>
        <dbReference type="ARBA" id="ARBA00032719"/>
    </source>
</evidence>
<evidence type="ECO:0000256" key="12">
    <source>
        <dbReference type="ARBA" id="ARBA00031089"/>
    </source>
</evidence>
<keyword evidence="10 19" id="KW-0675">Receptor</keyword>
<evidence type="ECO:0000256" key="11">
    <source>
        <dbReference type="ARBA" id="ARBA00023180"/>
    </source>
</evidence>
<feature type="domain" description="TNFR-Cys" evidence="18">
    <location>
        <begin position="76"/>
        <end position="118"/>
    </location>
</feature>
<keyword evidence="3 16" id="KW-0812">Transmembrane</keyword>
<feature type="repeat" description="TNFR-Cys" evidence="15">
    <location>
        <begin position="76"/>
        <end position="118"/>
    </location>
</feature>
<dbReference type="GO" id="GO:0004888">
    <property type="term" value="F:transmembrane signaling receptor activity"/>
    <property type="evidence" value="ECO:0007669"/>
    <property type="project" value="InterPro"/>
</dbReference>
<sequence>TLLISSLPARNSVKMNSTLPRCSMPIILVLLVVFLSIASACRSEEYNLNGQCCSLCEAGSHVSQHCTALQETECTRCSNGTYIDRPSWLTECRTCKVCDSVLGLFVRHQCSRVKNTVCSCLKEFFCLDGDGESCHLCRKRRVCQPGQRVKMQGTENSDTVCEDCPKGTLSIQEMSLSCTPWTVCKSGGKNGNSTTDVVCEEEATTPWFTIAVACGGAFLLLGLLIGIMFTMKKKKLLQLKCCANCLPGDHGDPKPGAEQRKLKKTES</sequence>
<keyword evidence="7 16" id="KW-1133">Transmembrane helix</keyword>
<dbReference type="GO" id="GO:0045935">
    <property type="term" value="P:positive regulation of nucleobase-containing compound metabolic process"/>
    <property type="evidence" value="ECO:0007669"/>
    <property type="project" value="UniProtKB-ARBA"/>
</dbReference>
<feature type="disulfide bond" evidence="15">
    <location>
        <begin position="53"/>
        <end position="66"/>
    </location>
</feature>
<keyword evidence="20" id="KW-1185">Reference proteome</keyword>
<evidence type="ECO:0000256" key="7">
    <source>
        <dbReference type="ARBA" id="ARBA00022989"/>
    </source>
</evidence>
<dbReference type="GO" id="GO:0023035">
    <property type="term" value="P:CD40 signaling pathway"/>
    <property type="evidence" value="ECO:0007669"/>
    <property type="project" value="UniProtKB-ARBA"/>
</dbReference>
<dbReference type="SMART" id="SM00208">
    <property type="entry name" value="TNFR"/>
    <property type="match status" value="4"/>
</dbReference>
<accession>A0AAD8CZ72</accession>
<dbReference type="GO" id="GO:0009897">
    <property type="term" value="C:external side of plasma membrane"/>
    <property type="evidence" value="ECO:0007669"/>
    <property type="project" value="TreeGrafter"/>
</dbReference>
<reference evidence="19" key="1">
    <citation type="submission" date="2022-02" db="EMBL/GenBank/DDBJ databases">
        <title>Atlantic sturgeon de novo genome assembly.</title>
        <authorList>
            <person name="Stock M."/>
            <person name="Klopp C."/>
            <person name="Guiguen Y."/>
            <person name="Cabau C."/>
            <person name="Parinello H."/>
            <person name="Santidrian Yebra-Pimentel E."/>
            <person name="Kuhl H."/>
            <person name="Dirks R.P."/>
            <person name="Guessner J."/>
            <person name="Wuertz S."/>
            <person name="Du K."/>
            <person name="Schartl M."/>
        </authorList>
    </citation>
    <scope>NUCLEOTIDE SEQUENCE</scope>
    <source>
        <strain evidence="19">STURGEONOMICS-FGT-2020</strain>
        <tissue evidence="19">Whole blood</tissue>
    </source>
</reference>
<dbReference type="Proteomes" id="UP001230051">
    <property type="component" value="Unassembled WGS sequence"/>
</dbReference>
<feature type="disulfide bond" evidence="15">
    <location>
        <begin position="143"/>
        <end position="161"/>
    </location>
</feature>
<organism evidence="19 20">
    <name type="scientific">Acipenser oxyrinchus oxyrinchus</name>
    <dbReference type="NCBI Taxonomy" id="40147"/>
    <lineage>
        <taxon>Eukaryota</taxon>
        <taxon>Metazoa</taxon>
        <taxon>Chordata</taxon>
        <taxon>Craniata</taxon>
        <taxon>Vertebrata</taxon>
        <taxon>Euteleostomi</taxon>
        <taxon>Actinopterygii</taxon>
        <taxon>Chondrostei</taxon>
        <taxon>Acipenseriformes</taxon>
        <taxon>Acipenseridae</taxon>
        <taxon>Acipenser</taxon>
    </lineage>
</organism>
<feature type="signal peptide" evidence="17">
    <location>
        <begin position="1"/>
        <end position="43"/>
    </location>
</feature>
<feature type="transmembrane region" description="Helical" evidence="16">
    <location>
        <begin position="207"/>
        <end position="230"/>
    </location>
</feature>